<evidence type="ECO:0000313" key="2">
    <source>
        <dbReference type="Proteomes" id="UP000433737"/>
    </source>
</evidence>
<dbReference type="EMBL" id="CABWMH010000034">
    <property type="protein sequence ID" value="VXC43501.1"/>
    <property type="molecule type" value="Genomic_DNA"/>
</dbReference>
<gene>
    <name evidence="1" type="ORF">PANT111_40258</name>
</gene>
<sequence>MGLTTRQRRGAGGGHQAVYAFDLQGQEAGESAAALQQQNK</sequence>
<dbReference type="Proteomes" id="UP000433737">
    <property type="component" value="Unassembled WGS sequence"/>
</dbReference>
<comment type="caution">
    <text evidence="1">The sequence shown here is derived from an EMBL/GenBank/DDBJ whole genome shotgun (WGS) entry which is preliminary data.</text>
</comment>
<accession>A0AAX3JAP6</accession>
<evidence type="ECO:0000313" key="1">
    <source>
        <dbReference type="EMBL" id="VXC43501.1"/>
    </source>
</evidence>
<protein>
    <submittedName>
        <fullName evidence="1">Uncharacterized protein</fullName>
    </submittedName>
</protein>
<dbReference type="AlphaFoldDB" id="A0AAX3JAP6"/>
<reference evidence="1 2" key="1">
    <citation type="submission" date="2019-10" db="EMBL/GenBank/DDBJ databases">
        <authorList>
            <person name="Karimi E."/>
        </authorList>
    </citation>
    <scope>NUCLEOTIDE SEQUENCE [LARGE SCALE GENOMIC DNA]</scope>
    <source>
        <strain evidence="1">Pantoea sp. 111</strain>
    </source>
</reference>
<proteinExistence type="predicted"/>
<organism evidence="1 2">
    <name type="scientific">Pantoea brenneri</name>
    <dbReference type="NCBI Taxonomy" id="472694"/>
    <lineage>
        <taxon>Bacteria</taxon>
        <taxon>Pseudomonadati</taxon>
        <taxon>Pseudomonadota</taxon>
        <taxon>Gammaproteobacteria</taxon>
        <taxon>Enterobacterales</taxon>
        <taxon>Erwiniaceae</taxon>
        <taxon>Pantoea</taxon>
    </lineage>
</organism>
<name>A0AAX3JAP6_9GAMM</name>